<organism evidence="1 2">
    <name type="scientific">Botryotinia calthae</name>
    <dbReference type="NCBI Taxonomy" id="38488"/>
    <lineage>
        <taxon>Eukaryota</taxon>
        <taxon>Fungi</taxon>
        <taxon>Dikarya</taxon>
        <taxon>Ascomycota</taxon>
        <taxon>Pezizomycotina</taxon>
        <taxon>Leotiomycetes</taxon>
        <taxon>Helotiales</taxon>
        <taxon>Sclerotiniaceae</taxon>
        <taxon>Botryotinia</taxon>
    </lineage>
</organism>
<proteinExistence type="predicted"/>
<reference evidence="1 2" key="1">
    <citation type="submission" date="2017-11" db="EMBL/GenBank/DDBJ databases">
        <title>Comparative genomics of Botrytis spp.</title>
        <authorList>
            <person name="Valero-Jimenez C.A."/>
            <person name="Tapia P."/>
            <person name="Veloso J."/>
            <person name="Silva-Moreno E."/>
            <person name="Staats M."/>
            <person name="Valdes J.H."/>
            <person name="Van Kan J.A.L."/>
        </authorList>
    </citation>
    <scope>NUCLEOTIDE SEQUENCE [LARGE SCALE GENOMIC DNA]</scope>
    <source>
        <strain evidence="1 2">MUCL2830</strain>
    </source>
</reference>
<dbReference type="Proteomes" id="UP000297299">
    <property type="component" value="Unassembled WGS sequence"/>
</dbReference>
<comment type="caution">
    <text evidence="1">The sequence shown here is derived from an EMBL/GenBank/DDBJ whole genome shotgun (WGS) entry which is preliminary data.</text>
</comment>
<dbReference type="AlphaFoldDB" id="A0A4Y8DI92"/>
<name>A0A4Y8DI92_9HELO</name>
<evidence type="ECO:0000313" key="1">
    <source>
        <dbReference type="EMBL" id="TEY87485.1"/>
    </source>
</evidence>
<accession>A0A4Y8DI92</accession>
<sequence>MFGSRSSCRNPYQENYQVANYEPDSSVKFWTAVNTVNQLGEFLIILTYAGGFSRKGINT</sequence>
<evidence type="ECO:0000313" key="2">
    <source>
        <dbReference type="Proteomes" id="UP000297299"/>
    </source>
</evidence>
<protein>
    <submittedName>
        <fullName evidence="1">Uncharacterized protein</fullName>
    </submittedName>
</protein>
<gene>
    <name evidence="1" type="ORF">BOTCAL_0001g00110</name>
</gene>
<keyword evidence="2" id="KW-1185">Reference proteome</keyword>
<dbReference type="EMBL" id="PHWZ01000001">
    <property type="protein sequence ID" value="TEY87485.1"/>
    <property type="molecule type" value="Genomic_DNA"/>
</dbReference>